<evidence type="ECO:0000256" key="1">
    <source>
        <dbReference type="SAM" id="Phobius"/>
    </source>
</evidence>
<accession>A0A158C4D6</accession>
<name>A0A158C4D6_9BURK</name>
<dbReference type="GO" id="GO:0016747">
    <property type="term" value="F:acyltransferase activity, transferring groups other than amino-acyl groups"/>
    <property type="evidence" value="ECO:0007669"/>
    <property type="project" value="InterPro"/>
</dbReference>
<comment type="caution">
    <text evidence="3">The sequence shown here is derived from an EMBL/GenBank/DDBJ whole genome shotgun (WGS) entry which is preliminary data.</text>
</comment>
<dbReference type="GO" id="GO:0009103">
    <property type="term" value="P:lipopolysaccharide biosynthetic process"/>
    <property type="evidence" value="ECO:0007669"/>
    <property type="project" value="TreeGrafter"/>
</dbReference>
<evidence type="ECO:0000313" key="3">
    <source>
        <dbReference type="EMBL" id="SAK76417.1"/>
    </source>
</evidence>
<keyword evidence="1" id="KW-0472">Membrane</keyword>
<feature type="domain" description="Acyltransferase 3" evidence="2">
    <location>
        <begin position="18"/>
        <end position="103"/>
    </location>
</feature>
<sequence>MSLPFVQENSHASQPYRADIDGLRAFAVLAVAFCHAGFAAFPGGFIGVDIFFTISGYVVTTSIAGDLNNGTFSLRAFYARRAKRLAPALCLMLVAVLGFSVLFY</sequence>
<feature type="transmembrane region" description="Helical" evidence="1">
    <location>
        <begin position="85"/>
        <end position="103"/>
    </location>
</feature>
<dbReference type="PANTHER" id="PTHR23028:SF53">
    <property type="entry name" value="ACYL_TRANSF_3 DOMAIN-CONTAINING PROTEIN"/>
    <property type="match status" value="1"/>
</dbReference>
<organism evidence="3 4">
    <name type="scientific">Caballeronia hypogeia</name>
    <dbReference type="NCBI Taxonomy" id="1777140"/>
    <lineage>
        <taxon>Bacteria</taxon>
        <taxon>Pseudomonadati</taxon>
        <taxon>Pseudomonadota</taxon>
        <taxon>Betaproteobacteria</taxon>
        <taxon>Burkholderiales</taxon>
        <taxon>Burkholderiaceae</taxon>
        <taxon>Caballeronia</taxon>
    </lineage>
</organism>
<dbReference type="EMBL" id="FCOA02000017">
    <property type="protein sequence ID" value="SAK76417.1"/>
    <property type="molecule type" value="Genomic_DNA"/>
</dbReference>
<dbReference type="OrthoDB" id="9814807at2"/>
<dbReference type="PANTHER" id="PTHR23028">
    <property type="entry name" value="ACETYLTRANSFERASE"/>
    <property type="match status" value="1"/>
</dbReference>
<dbReference type="Pfam" id="PF01757">
    <property type="entry name" value="Acyl_transf_3"/>
    <property type="match status" value="1"/>
</dbReference>
<evidence type="ECO:0000259" key="2">
    <source>
        <dbReference type="Pfam" id="PF01757"/>
    </source>
</evidence>
<dbReference type="Proteomes" id="UP000054851">
    <property type="component" value="Unassembled WGS sequence"/>
</dbReference>
<dbReference type="InterPro" id="IPR050879">
    <property type="entry name" value="Acyltransferase_3"/>
</dbReference>
<protein>
    <submittedName>
        <fullName evidence="3">Acetylase</fullName>
    </submittedName>
</protein>
<dbReference type="InterPro" id="IPR002656">
    <property type="entry name" value="Acyl_transf_3_dom"/>
</dbReference>
<dbReference type="AlphaFoldDB" id="A0A158C4D6"/>
<dbReference type="GO" id="GO:0016020">
    <property type="term" value="C:membrane"/>
    <property type="evidence" value="ECO:0007669"/>
    <property type="project" value="TreeGrafter"/>
</dbReference>
<feature type="transmembrane region" description="Helical" evidence="1">
    <location>
        <begin position="21"/>
        <end position="38"/>
    </location>
</feature>
<evidence type="ECO:0000313" key="4">
    <source>
        <dbReference type="Proteomes" id="UP000054851"/>
    </source>
</evidence>
<keyword evidence="1" id="KW-1133">Transmembrane helix</keyword>
<dbReference type="STRING" id="1777140.AWB79_04589"/>
<keyword evidence="1" id="KW-0812">Transmembrane</keyword>
<reference evidence="3" key="1">
    <citation type="submission" date="2016-01" db="EMBL/GenBank/DDBJ databases">
        <authorList>
            <person name="Peeters C."/>
        </authorList>
    </citation>
    <scope>NUCLEOTIDE SEQUENCE</scope>
    <source>
        <strain evidence="3">LMG 29322</strain>
    </source>
</reference>
<keyword evidence="4" id="KW-1185">Reference proteome</keyword>
<proteinExistence type="predicted"/>
<gene>
    <name evidence="3" type="ORF">AWB79_04589</name>
</gene>